<comment type="caution">
    <text evidence="1">The sequence shown here is derived from an EMBL/GenBank/DDBJ whole genome shotgun (WGS) entry which is preliminary data.</text>
</comment>
<gene>
    <name evidence="1" type="ORF">yberc0001_18040</name>
</gene>
<evidence type="ECO:0000313" key="2">
    <source>
        <dbReference type="Proteomes" id="UP000010319"/>
    </source>
</evidence>
<accession>A0ABP2E1K2</accession>
<evidence type="ECO:0000313" key="1">
    <source>
        <dbReference type="EMBL" id="EEQ05663.1"/>
    </source>
</evidence>
<dbReference type="EMBL" id="AALC02000048">
    <property type="protein sequence ID" value="EEQ05663.1"/>
    <property type="molecule type" value="Genomic_DNA"/>
</dbReference>
<sequence>MLIDAHFNKCFIASGETSHLMVIKDHADLSPNQANLV</sequence>
<organism evidence="1 2">
    <name type="scientific">Yersinia bercovieri ATCC 43970</name>
    <dbReference type="NCBI Taxonomy" id="349968"/>
    <lineage>
        <taxon>Bacteria</taxon>
        <taxon>Pseudomonadati</taxon>
        <taxon>Pseudomonadota</taxon>
        <taxon>Gammaproteobacteria</taxon>
        <taxon>Enterobacterales</taxon>
        <taxon>Yersiniaceae</taxon>
        <taxon>Yersinia</taxon>
    </lineage>
</organism>
<reference evidence="1" key="1">
    <citation type="submission" date="2008-12" db="EMBL/GenBank/DDBJ databases">
        <title>Annotation of the Yersinia bercovieri ATCC 43970 genome.</title>
        <authorList>
            <person name="Read T.D."/>
            <person name="Akmal A."/>
            <person name="Bishop-Lilly K."/>
            <person name="Chen P.E."/>
            <person name="Cook C."/>
            <person name="Kiley M.P."/>
            <person name="Lentz S."/>
            <person name="Mateczun A."/>
            <person name="Nagarajan N."/>
            <person name="Nolan N."/>
            <person name="Osborne B.I."/>
            <person name="Pop M."/>
            <person name="Sozhamannan S."/>
            <person name="Stewart A.C."/>
            <person name="Sulakvelidze A."/>
            <person name="Thomason B."/>
            <person name="Willner K."/>
            <person name="Zwick M.E."/>
        </authorList>
    </citation>
    <scope>NUCLEOTIDE SEQUENCE [LARGE SCALE GENOMIC DNA]</scope>
    <source>
        <strain evidence="1">ATCC 43970</strain>
    </source>
</reference>
<protein>
    <submittedName>
        <fullName evidence="1">Uncharacterized protein</fullName>
    </submittedName>
</protein>
<dbReference type="Proteomes" id="UP000010319">
    <property type="component" value="Unassembled WGS sequence"/>
</dbReference>
<proteinExistence type="predicted"/>
<keyword evidence="2" id="KW-1185">Reference proteome</keyword>
<name>A0ABP2E1K2_YERBE</name>